<keyword evidence="2 5" id="KW-0812">Transmembrane</keyword>
<proteinExistence type="predicted"/>
<accession>A0AAJ1QYS4</accession>
<comment type="caution">
    <text evidence="7">The sequence shown here is derived from an EMBL/GenBank/DDBJ whole genome shotgun (WGS) entry which is preliminary data.</text>
</comment>
<keyword evidence="4 5" id="KW-0472">Membrane</keyword>
<keyword evidence="3 5" id="KW-1133">Transmembrane helix</keyword>
<feature type="transmembrane region" description="Helical" evidence="5">
    <location>
        <begin position="350"/>
        <end position="369"/>
    </location>
</feature>
<feature type="transmembrane region" description="Helical" evidence="5">
    <location>
        <begin position="91"/>
        <end position="109"/>
    </location>
</feature>
<evidence type="ECO:0000256" key="1">
    <source>
        <dbReference type="ARBA" id="ARBA00004141"/>
    </source>
</evidence>
<feature type="transmembrane region" description="Helical" evidence="5">
    <location>
        <begin position="174"/>
        <end position="195"/>
    </location>
</feature>
<gene>
    <name evidence="7" type="ORF">QWY81_12600</name>
</gene>
<evidence type="ECO:0000259" key="6">
    <source>
        <dbReference type="Pfam" id="PF04932"/>
    </source>
</evidence>
<evidence type="ECO:0000256" key="3">
    <source>
        <dbReference type="ARBA" id="ARBA00022989"/>
    </source>
</evidence>
<dbReference type="EMBL" id="JAUFQH010000010">
    <property type="protein sequence ID" value="MDN3620297.1"/>
    <property type="molecule type" value="Genomic_DNA"/>
</dbReference>
<dbReference type="PANTHER" id="PTHR37422:SF13">
    <property type="entry name" value="LIPOPOLYSACCHARIDE BIOSYNTHESIS PROTEIN PA4999-RELATED"/>
    <property type="match status" value="1"/>
</dbReference>
<dbReference type="PANTHER" id="PTHR37422">
    <property type="entry name" value="TEICHURONIC ACID BIOSYNTHESIS PROTEIN TUAE"/>
    <property type="match status" value="1"/>
</dbReference>
<keyword evidence="7" id="KW-0436">Ligase</keyword>
<feature type="transmembrane region" description="Helical" evidence="5">
    <location>
        <begin position="407"/>
        <end position="425"/>
    </location>
</feature>
<dbReference type="RefSeq" id="WP_261973366.1">
    <property type="nucleotide sequence ID" value="NZ_CP103460.1"/>
</dbReference>
<feature type="transmembrane region" description="Helical" evidence="5">
    <location>
        <begin position="149"/>
        <end position="168"/>
    </location>
</feature>
<dbReference type="AlphaFoldDB" id="A0AAJ1QYS4"/>
<dbReference type="InterPro" id="IPR007016">
    <property type="entry name" value="O-antigen_ligase-rel_domated"/>
</dbReference>
<name>A0AAJ1QYS4_9FLAO</name>
<sequence length="430" mass="48791">MAIGLSLLAFLIVIIYGFEYAFLGKTYLVSTTWNKKVKFKVNTQQRFILFLLATAIVQAGNFSALLLLIWMGFLLGLLFKYGIQMFSSPMLKIYALYLFWLIFSLVLTTEKGYGFRVFLKFLFPFLVILVVTSIKITDVFFIKALKISFLAGVFINGCIVLMKIIPIYSIYNPILWWPPAVIDVNPFFIGTGILLYKFSKKKYVLLAILLFISIPIVESVRTGLIGIGVFFLAVSFFKYKLKALPVFVLIIASFVASVLFVPTVRNKMFRTSFNSAEEVLNMSGKISPDTIDSNGRFAMWEWSLKVFYKGNELMGAGLGQMQARFYSGNHPFGVIRIAHNDYLQILCDTGQIGFVLYLLIIISFVWQAFRIYNNKKNNVSARYAAFIAGTSLCGIMATAFTDNVVNYSLITLSYPYIFFGFALVMKSKRK</sequence>
<protein>
    <submittedName>
        <fullName evidence="7">O-antigen ligase family protein</fullName>
    </submittedName>
</protein>
<feature type="domain" description="O-antigen ligase-related" evidence="6">
    <location>
        <begin position="207"/>
        <end position="358"/>
    </location>
</feature>
<dbReference type="InterPro" id="IPR051533">
    <property type="entry name" value="WaaL-like"/>
</dbReference>
<dbReference type="Proteomes" id="UP001228636">
    <property type="component" value="Unassembled WGS sequence"/>
</dbReference>
<evidence type="ECO:0000313" key="8">
    <source>
        <dbReference type="Proteomes" id="UP001228636"/>
    </source>
</evidence>
<feature type="transmembrane region" description="Helical" evidence="5">
    <location>
        <begin position="202"/>
        <end position="217"/>
    </location>
</feature>
<organism evidence="7 8">
    <name type="scientific">Polaribacter sejongensis</name>
    <dbReference type="NCBI Taxonomy" id="985043"/>
    <lineage>
        <taxon>Bacteria</taxon>
        <taxon>Pseudomonadati</taxon>
        <taxon>Bacteroidota</taxon>
        <taxon>Flavobacteriia</taxon>
        <taxon>Flavobacteriales</taxon>
        <taxon>Flavobacteriaceae</taxon>
    </lineage>
</organism>
<reference evidence="7 8" key="1">
    <citation type="journal article" date="2014" name="Int. J. Syst. Evol. Microbiol.">
        <title>Complete genome sequence of Corynebacterium casei LMG S-19264T (=DSM 44701T), isolated from a smear-ripened cheese.</title>
        <authorList>
            <consortium name="US DOE Joint Genome Institute (JGI-PGF)"/>
            <person name="Walter F."/>
            <person name="Albersmeier A."/>
            <person name="Kalinowski J."/>
            <person name="Ruckert C."/>
        </authorList>
    </citation>
    <scope>NUCLEOTIDE SEQUENCE [LARGE SCALE GENOMIC DNA]</scope>
    <source>
        <strain evidence="7 8">CECT 8670</strain>
    </source>
</reference>
<feature type="transmembrane region" description="Helical" evidence="5">
    <location>
        <begin position="246"/>
        <end position="264"/>
    </location>
</feature>
<evidence type="ECO:0000256" key="4">
    <source>
        <dbReference type="ARBA" id="ARBA00023136"/>
    </source>
</evidence>
<evidence type="ECO:0000313" key="7">
    <source>
        <dbReference type="EMBL" id="MDN3620297.1"/>
    </source>
</evidence>
<evidence type="ECO:0000256" key="2">
    <source>
        <dbReference type="ARBA" id="ARBA00022692"/>
    </source>
</evidence>
<dbReference type="Pfam" id="PF04932">
    <property type="entry name" value="Wzy_C"/>
    <property type="match status" value="1"/>
</dbReference>
<feature type="transmembrane region" description="Helical" evidence="5">
    <location>
        <begin position="121"/>
        <end position="142"/>
    </location>
</feature>
<feature type="transmembrane region" description="Helical" evidence="5">
    <location>
        <begin position="381"/>
        <end position="401"/>
    </location>
</feature>
<feature type="transmembrane region" description="Helical" evidence="5">
    <location>
        <begin position="47"/>
        <end position="79"/>
    </location>
</feature>
<dbReference type="GO" id="GO:0016020">
    <property type="term" value="C:membrane"/>
    <property type="evidence" value="ECO:0007669"/>
    <property type="project" value="UniProtKB-SubCell"/>
</dbReference>
<dbReference type="GO" id="GO:0016874">
    <property type="term" value="F:ligase activity"/>
    <property type="evidence" value="ECO:0007669"/>
    <property type="project" value="UniProtKB-KW"/>
</dbReference>
<comment type="subcellular location">
    <subcellularLocation>
        <location evidence="1">Membrane</location>
        <topology evidence="1">Multi-pass membrane protein</topology>
    </subcellularLocation>
</comment>
<evidence type="ECO:0000256" key="5">
    <source>
        <dbReference type="SAM" id="Phobius"/>
    </source>
</evidence>